<comment type="caution">
    <text evidence="1">The sequence shown here is derived from an EMBL/GenBank/DDBJ whole genome shotgun (WGS) entry which is preliminary data.</text>
</comment>
<dbReference type="InterPro" id="IPR012347">
    <property type="entry name" value="Ferritin-like"/>
</dbReference>
<dbReference type="SUPFAM" id="SSF47240">
    <property type="entry name" value="Ferritin-like"/>
    <property type="match status" value="1"/>
</dbReference>
<dbReference type="Pfam" id="PF05974">
    <property type="entry name" value="DUF892"/>
    <property type="match status" value="1"/>
</dbReference>
<organism evidence="1 2">
    <name type="scientific">Luteolibacter rhizosphaerae</name>
    <dbReference type="NCBI Taxonomy" id="2989719"/>
    <lineage>
        <taxon>Bacteria</taxon>
        <taxon>Pseudomonadati</taxon>
        <taxon>Verrucomicrobiota</taxon>
        <taxon>Verrucomicrobiia</taxon>
        <taxon>Verrucomicrobiales</taxon>
        <taxon>Verrucomicrobiaceae</taxon>
        <taxon>Luteolibacter</taxon>
    </lineage>
</organism>
<evidence type="ECO:0000313" key="1">
    <source>
        <dbReference type="EMBL" id="MCW1912636.1"/>
    </source>
</evidence>
<dbReference type="InterPro" id="IPR010287">
    <property type="entry name" value="DUF892_YciF-like"/>
</dbReference>
<dbReference type="Gene3D" id="1.20.1260.10">
    <property type="match status" value="1"/>
</dbReference>
<proteinExistence type="predicted"/>
<evidence type="ECO:0000313" key="2">
    <source>
        <dbReference type="Proteomes" id="UP001165653"/>
    </source>
</evidence>
<name>A0ABT3FYG3_9BACT</name>
<dbReference type="InterPro" id="IPR009078">
    <property type="entry name" value="Ferritin-like_SF"/>
</dbReference>
<reference evidence="1" key="1">
    <citation type="submission" date="2022-10" db="EMBL/GenBank/DDBJ databases">
        <title>Luteolibacter sp. GHJ8, whole genome shotgun sequencing project.</title>
        <authorList>
            <person name="Zhao G."/>
            <person name="Shen L."/>
        </authorList>
    </citation>
    <scope>NUCLEOTIDE SEQUENCE</scope>
    <source>
        <strain evidence="1">GHJ8</strain>
    </source>
</reference>
<keyword evidence="2" id="KW-1185">Reference proteome</keyword>
<gene>
    <name evidence="1" type="ORF">OJ996_03555</name>
</gene>
<dbReference type="EMBL" id="JAPDDR010000002">
    <property type="protein sequence ID" value="MCW1912636.1"/>
    <property type="molecule type" value="Genomic_DNA"/>
</dbReference>
<accession>A0ABT3FYG3</accession>
<sequence>METDLKGAYFRKLRMLHCSELQLISFYSEAAARSGDHGVEALTDHSRDRRNLLENLAETHGISISGDDCQSMRRLIAASRSKMTQNCDSCSDLAEDICESVHRLQILNYSVARSLAAKLGAKDDLVHLDQALNGLLECFPMATESVIPSGMTGELVLARPH</sequence>
<dbReference type="RefSeq" id="WP_264511237.1">
    <property type="nucleotide sequence ID" value="NZ_JAPDDR010000002.1"/>
</dbReference>
<protein>
    <submittedName>
        <fullName evidence="1">DUF892 family protein</fullName>
    </submittedName>
</protein>
<dbReference type="Proteomes" id="UP001165653">
    <property type="component" value="Unassembled WGS sequence"/>
</dbReference>